<dbReference type="SMART" id="SM00260">
    <property type="entry name" value="CheW"/>
    <property type="match status" value="1"/>
</dbReference>
<dbReference type="PANTHER" id="PTHR22617">
    <property type="entry name" value="CHEMOTAXIS SENSOR HISTIDINE KINASE-RELATED"/>
    <property type="match status" value="1"/>
</dbReference>
<proteinExistence type="predicted"/>
<dbReference type="GO" id="GO:0005829">
    <property type="term" value="C:cytosol"/>
    <property type="evidence" value="ECO:0007669"/>
    <property type="project" value="TreeGrafter"/>
</dbReference>
<dbReference type="PANTHER" id="PTHR22617:SF45">
    <property type="entry name" value="CHEMOTAXIS PROTEIN CHEW"/>
    <property type="match status" value="1"/>
</dbReference>
<protein>
    <recommendedName>
        <fullName evidence="2">Chemotaxis protein CheW</fullName>
    </recommendedName>
</protein>
<evidence type="ECO:0000259" key="4">
    <source>
        <dbReference type="PROSITE" id="PS50851"/>
    </source>
</evidence>
<feature type="domain" description="CheW-like" evidence="4">
    <location>
        <begin position="22"/>
        <end position="164"/>
    </location>
</feature>
<dbReference type="RefSeq" id="WP_011152871.1">
    <property type="nucleotide sequence ID" value="NZ_CBCSFK010000002.1"/>
</dbReference>
<dbReference type="Gene3D" id="2.40.50.180">
    <property type="entry name" value="CheA-289, Domain 4"/>
    <property type="match status" value="1"/>
</dbReference>
<dbReference type="Gene3D" id="2.30.30.40">
    <property type="entry name" value="SH3 Domains"/>
    <property type="match status" value="1"/>
</dbReference>
<evidence type="ECO:0000313" key="5">
    <source>
        <dbReference type="EMBL" id="POB43848.1"/>
    </source>
</evidence>
<dbReference type="GO" id="GO:0006935">
    <property type="term" value="P:chemotaxis"/>
    <property type="evidence" value="ECO:0007669"/>
    <property type="project" value="InterPro"/>
</dbReference>
<dbReference type="GO" id="GO:0007165">
    <property type="term" value="P:signal transduction"/>
    <property type="evidence" value="ECO:0007669"/>
    <property type="project" value="InterPro"/>
</dbReference>
<dbReference type="SUPFAM" id="SSF50341">
    <property type="entry name" value="CheW-like"/>
    <property type="match status" value="1"/>
</dbReference>
<dbReference type="EMBL" id="PDGH01000126">
    <property type="protein sequence ID" value="POB43848.1"/>
    <property type="molecule type" value="Genomic_DNA"/>
</dbReference>
<dbReference type="PROSITE" id="PS50851">
    <property type="entry name" value="CHEW"/>
    <property type="match status" value="1"/>
</dbReference>
<dbReference type="InterPro" id="IPR039315">
    <property type="entry name" value="CheW"/>
</dbReference>
<name>A0A2S3RI59_VIBVL</name>
<dbReference type="AlphaFoldDB" id="A0A2S3RI59"/>
<organism evidence="5 6">
    <name type="scientific">Vibrio vulnificus</name>
    <dbReference type="NCBI Taxonomy" id="672"/>
    <lineage>
        <taxon>Bacteria</taxon>
        <taxon>Pseudomonadati</taxon>
        <taxon>Pseudomonadota</taxon>
        <taxon>Gammaproteobacteria</taxon>
        <taxon>Vibrionales</taxon>
        <taxon>Vibrionaceae</taxon>
        <taxon>Vibrio</taxon>
    </lineage>
</organism>
<evidence type="ECO:0000256" key="1">
    <source>
        <dbReference type="ARBA" id="ARBA00004496"/>
    </source>
</evidence>
<dbReference type="InterPro" id="IPR002545">
    <property type="entry name" value="CheW-lke_dom"/>
</dbReference>
<comment type="caution">
    <text evidence="5">The sequence shown here is derived from an EMBL/GenBank/DDBJ whole genome shotgun (WGS) entry which is preliminary data.</text>
</comment>
<dbReference type="Proteomes" id="UP000237466">
    <property type="component" value="Unassembled WGS sequence"/>
</dbReference>
<keyword evidence="3" id="KW-0963">Cytoplasm</keyword>
<evidence type="ECO:0000313" key="6">
    <source>
        <dbReference type="Proteomes" id="UP000237466"/>
    </source>
</evidence>
<evidence type="ECO:0000256" key="2">
    <source>
        <dbReference type="ARBA" id="ARBA00021483"/>
    </source>
</evidence>
<reference evidence="5 6" key="1">
    <citation type="journal article" date="2018" name="Front. Microbiol.">
        <title>Phylogeny of Vibrio vulnificus from the Analysis of the Core-Genome: Implications for Intra-Species Taxonomy.</title>
        <authorList>
            <person name="Roig F.J."/>
            <person name="Gonzalez-Candelas F."/>
            <person name="Sanjuan E."/>
            <person name="Fouz B."/>
            <person name="Feil E.J."/>
            <person name="Llorens C."/>
            <person name="Baker-Austin C."/>
            <person name="Oliver J.D."/>
            <person name="Danin-Poleg Y."/>
            <person name="Gibas C.J."/>
            <person name="Kashi Y."/>
            <person name="Gulig P.A."/>
            <person name="Morrison S.S."/>
            <person name="Amaro C."/>
        </authorList>
    </citation>
    <scope>NUCLEOTIDE SEQUENCE [LARGE SCALE GENOMIC DNA]</scope>
    <source>
        <strain evidence="5 6">CECT4608</strain>
    </source>
</reference>
<evidence type="ECO:0000256" key="3">
    <source>
        <dbReference type="ARBA" id="ARBA00022490"/>
    </source>
</evidence>
<accession>A0A2S3RI59</accession>
<sequence>MESEQTLVLEPQTMDEQSAADKVEYLSFTLANELYGIAIGDVEEIRVWERPTPIPRSPVFVKGVINLRGMIVPVMDLRQRFCVGECHYLPTTVVIVLRHQAPDHERLMGIVVDAVSDVVSLKSHDFYTSIGDTPVSAFMLGLVNVGDEVMTLLDTAELMDIESFQEAC</sequence>
<dbReference type="Pfam" id="PF01584">
    <property type="entry name" value="CheW"/>
    <property type="match status" value="1"/>
</dbReference>
<comment type="subcellular location">
    <subcellularLocation>
        <location evidence="1">Cytoplasm</location>
    </subcellularLocation>
</comment>
<dbReference type="InterPro" id="IPR036061">
    <property type="entry name" value="CheW-like_dom_sf"/>
</dbReference>
<gene>
    <name evidence="5" type="ORF">CRN52_19130</name>
</gene>